<reference evidence="7 8" key="1">
    <citation type="submission" date="2019-12" db="EMBL/GenBank/DDBJ databases">
        <title>Microbes associate with the intestines of laboratory mice.</title>
        <authorList>
            <person name="Navarre W."/>
            <person name="Wong E."/>
        </authorList>
    </citation>
    <scope>NUCLEOTIDE SEQUENCE [LARGE SCALE GENOMIC DNA]</scope>
    <source>
        <strain evidence="7 8">NM82_D38</strain>
    </source>
</reference>
<comment type="similarity">
    <text evidence="1 5">Belongs to the flavin oxidoreductase frp family.</text>
</comment>
<dbReference type="RefSeq" id="WP_160334695.1">
    <property type="nucleotide sequence ID" value="NZ_WSRP01000007.1"/>
</dbReference>
<dbReference type="SUPFAM" id="SSF55469">
    <property type="entry name" value="FMN-dependent nitroreductase-like"/>
    <property type="match status" value="1"/>
</dbReference>
<dbReference type="CDD" id="cd02146">
    <property type="entry name" value="NfsA-like"/>
    <property type="match status" value="1"/>
</dbReference>
<gene>
    <name evidence="7" type="primary">nfsA</name>
    <name evidence="7" type="ORF">E5987_03440</name>
</gene>
<keyword evidence="2 5" id="KW-0285">Flavoprotein</keyword>
<accession>A0A6L6YHM7</accession>
<dbReference type="Proteomes" id="UP000472580">
    <property type="component" value="Unassembled WGS sequence"/>
</dbReference>
<evidence type="ECO:0000313" key="8">
    <source>
        <dbReference type="Proteomes" id="UP000472580"/>
    </source>
</evidence>
<dbReference type="EMBL" id="WSRP01000007">
    <property type="protein sequence ID" value="MVX56259.1"/>
    <property type="molecule type" value="Genomic_DNA"/>
</dbReference>
<evidence type="ECO:0000256" key="5">
    <source>
        <dbReference type="PIRNR" id="PIRNR005426"/>
    </source>
</evidence>
<protein>
    <submittedName>
        <fullName evidence="7">Oxygen-insensitive NADPH nitroreductase</fullName>
        <ecNumber evidence="7">1.5.1.38</ecNumber>
    </submittedName>
</protein>
<dbReference type="Pfam" id="PF00881">
    <property type="entry name" value="Nitroreductase"/>
    <property type="match status" value="1"/>
</dbReference>
<evidence type="ECO:0000256" key="1">
    <source>
        <dbReference type="ARBA" id="ARBA00008366"/>
    </source>
</evidence>
<proteinExistence type="inferred from homology"/>
<keyword evidence="5" id="KW-0521">NADP</keyword>
<dbReference type="OrthoDB" id="3181400at2"/>
<keyword evidence="4 5" id="KW-0560">Oxidoreductase</keyword>
<keyword evidence="3 5" id="KW-0288">FMN</keyword>
<dbReference type="NCBIfam" id="NF008033">
    <property type="entry name" value="PRK10765.1"/>
    <property type="match status" value="1"/>
</dbReference>
<name>A0A6L6YHM7_9BURK</name>
<sequence>MEKYSRNPTIDTMLNHASCRKFTDEKVSDEDIAAIFRAAQSASTSCFLQVTSIIRITEQALKEKIAVLAGNQKHVAQAPELWIFCADYHRNQVEFPESDLGWNEQFLVGIQDAGIMAQNAFAALESLGLGGCYIGGIRNGIQEIDRLLALPKNVFPVFGLAFGHPAEHAGLKPRMPAAVTFMENSYREPDPEVMKRYNELMRKYYESRSSNAKNVDWTENMIGYMKKERRTYMKDYVQGKGWDLK</sequence>
<dbReference type="Gene3D" id="3.40.109.10">
    <property type="entry name" value="NADH Oxidase"/>
    <property type="match status" value="1"/>
</dbReference>
<dbReference type="AlphaFoldDB" id="A0A6L6YHM7"/>
<evidence type="ECO:0000256" key="4">
    <source>
        <dbReference type="ARBA" id="ARBA00023002"/>
    </source>
</evidence>
<organism evidence="7 8">
    <name type="scientific">Parasutterella muris</name>
    <dbReference type="NCBI Taxonomy" id="2565572"/>
    <lineage>
        <taxon>Bacteria</taxon>
        <taxon>Pseudomonadati</taxon>
        <taxon>Pseudomonadota</taxon>
        <taxon>Betaproteobacteria</taxon>
        <taxon>Burkholderiales</taxon>
        <taxon>Sutterellaceae</taxon>
        <taxon>Parasutterella</taxon>
    </lineage>
</organism>
<dbReference type="PANTHER" id="PTHR43425">
    <property type="entry name" value="OXYGEN-INSENSITIVE NADPH NITROREDUCTASE"/>
    <property type="match status" value="1"/>
</dbReference>
<dbReference type="GO" id="GO:0052873">
    <property type="term" value="F:FMN reductase (NADPH) activity"/>
    <property type="evidence" value="ECO:0007669"/>
    <property type="project" value="UniProtKB-EC"/>
</dbReference>
<dbReference type="EC" id="1.5.1.38" evidence="7"/>
<comment type="caution">
    <text evidence="7">The sequence shown here is derived from an EMBL/GenBank/DDBJ whole genome shotgun (WGS) entry which is preliminary data.</text>
</comment>
<evidence type="ECO:0000256" key="3">
    <source>
        <dbReference type="ARBA" id="ARBA00022643"/>
    </source>
</evidence>
<evidence type="ECO:0000259" key="6">
    <source>
        <dbReference type="Pfam" id="PF00881"/>
    </source>
</evidence>
<dbReference type="InterPro" id="IPR016446">
    <property type="entry name" value="Flavin_OxRdtase_Frp"/>
</dbReference>
<evidence type="ECO:0000313" key="7">
    <source>
        <dbReference type="EMBL" id="MVX56259.1"/>
    </source>
</evidence>
<keyword evidence="8" id="KW-1185">Reference proteome</keyword>
<feature type="domain" description="Nitroreductase" evidence="6">
    <location>
        <begin position="16"/>
        <end position="164"/>
    </location>
</feature>
<dbReference type="InterPro" id="IPR029479">
    <property type="entry name" value="Nitroreductase"/>
</dbReference>
<evidence type="ECO:0000256" key="2">
    <source>
        <dbReference type="ARBA" id="ARBA00022630"/>
    </source>
</evidence>
<dbReference type="InterPro" id="IPR000415">
    <property type="entry name" value="Nitroreductase-like"/>
</dbReference>
<dbReference type="PANTHER" id="PTHR43425:SF2">
    <property type="entry name" value="OXYGEN-INSENSITIVE NADPH NITROREDUCTASE"/>
    <property type="match status" value="1"/>
</dbReference>
<dbReference type="PIRSF" id="PIRSF005426">
    <property type="entry name" value="Frp"/>
    <property type="match status" value="1"/>
</dbReference>